<evidence type="ECO:0000256" key="2">
    <source>
        <dbReference type="SAM" id="Phobius"/>
    </source>
</evidence>
<proteinExistence type="predicted"/>
<evidence type="ECO:0000313" key="4">
    <source>
        <dbReference type="Proteomes" id="UP000218209"/>
    </source>
</evidence>
<accession>A0A1X6PJY4</accession>
<feature type="transmembrane region" description="Helical" evidence="2">
    <location>
        <begin position="53"/>
        <end position="76"/>
    </location>
</feature>
<dbReference type="EMBL" id="KV918765">
    <property type="protein sequence ID" value="OSX81157.1"/>
    <property type="molecule type" value="Genomic_DNA"/>
</dbReference>
<organism evidence="3 4">
    <name type="scientific">Porphyra umbilicalis</name>
    <name type="common">Purple laver</name>
    <name type="synonym">Red alga</name>
    <dbReference type="NCBI Taxonomy" id="2786"/>
    <lineage>
        <taxon>Eukaryota</taxon>
        <taxon>Rhodophyta</taxon>
        <taxon>Bangiophyceae</taxon>
        <taxon>Bangiales</taxon>
        <taxon>Bangiaceae</taxon>
        <taxon>Porphyra</taxon>
    </lineage>
</organism>
<keyword evidence="2" id="KW-0472">Membrane</keyword>
<feature type="region of interest" description="Disordered" evidence="1">
    <location>
        <begin position="191"/>
        <end position="222"/>
    </location>
</feature>
<feature type="compositionally biased region" description="Low complexity" evidence="1">
    <location>
        <begin position="205"/>
        <end position="222"/>
    </location>
</feature>
<feature type="transmembrane region" description="Helical" evidence="2">
    <location>
        <begin position="88"/>
        <end position="110"/>
    </location>
</feature>
<dbReference type="Proteomes" id="UP000218209">
    <property type="component" value="Unassembled WGS sequence"/>
</dbReference>
<dbReference type="AlphaFoldDB" id="A0A1X6PJY4"/>
<reference evidence="3 4" key="1">
    <citation type="submission" date="2017-03" db="EMBL/GenBank/DDBJ databases">
        <title>WGS assembly of Porphyra umbilicalis.</title>
        <authorList>
            <person name="Brawley S.H."/>
            <person name="Blouin N.A."/>
            <person name="Ficko-Blean E."/>
            <person name="Wheeler G.L."/>
            <person name="Lohr M."/>
            <person name="Goodson H.V."/>
            <person name="Jenkins J.W."/>
            <person name="Blaby-Haas C.E."/>
            <person name="Helliwell K.E."/>
            <person name="Chan C."/>
            <person name="Marriage T."/>
            <person name="Bhattacharya D."/>
            <person name="Klein A.S."/>
            <person name="Badis Y."/>
            <person name="Brodie J."/>
            <person name="Cao Y."/>
            <person name="Collen J."/>
            <person name="Dittami S.M."/>
            <person name="Gachon C.M."/>
            <person name="Green B.R."/>
            <person name="Karpowicz S."/>
            <person name="Kim J.W."/>
            <person name="Kudahl U."/>
            <person name="Lin S."/>
            <person name="Michel G."/>
            <person name="Mittag M."/>
            <person name="Olson B.J."/>
            <person name="Pangilinan J."/>
            <person name="Peng Y."/>
            <person name="Qiu H."/>
            <person name="Shu S."/>
            <person name="Singer J.T."/>
            <person name="Smith A.G."/>
            <person name="Sprecher B.N."/>
            <person name="Wagner V."/>
            <person name="Wang W."/>
            <person name="Wang Z.-Y."/>
            <person name="Yan J."/>
            <person name="Yarish C."/>
            <person name="Zoeuner-Riek S."/>
            <person name="Zhuang Y."/>
            <person name="Zou Y."/>
            <person name="Lindquist E.A."/>
            <person name="Grimwood J."/>
            <person name="Barry K."/>
            <person name="Rokhsar D.S."/>
            <person name="Schmutz J."/>
            <person name="Stiller J.W."/>
            <person name="Grossman A.R."/>
            <person name="Prochnik S.E."/>
        </authorList>
    </citation>
    <scope>NUCLEOTIDE SEQUENCE [LARGE SCALE GENOMIC DNA]</scope>
    <source>
        <strain evidence="3">4086291</strain>
    </source>
</reference>
<gene>
    <name evidence="3" type="ORF">BU14_0025s0038</name>
</gene>
<keyword evidence="2" id="KW-0812">Transmembrane</keyword>
<protein>
    <submittedName>
        <fullName evidence="3">Uncharacterized protein</fullName>
    </submittedName>
</protein>
<keyword evidence="2" id="KW-1133">Transmembrane helix</keyword>
<name>A0A1X6PJY4_PORUM</name>
<evidence type="ECO:0000313" key="3">
    <source>
        <dbReference type="EMBL" id="OSX81157.1"/>
    </source>
</evidence>
<sequence>MVDEAAVRYGWPRTDLLALIGKPYAADPHLPLPASERGPLEWRWLPFKCKITLHALLLVLGLVPLTSGSALLVAGFSKRQGAPLVGGLVLQLIGCGAIMSSYTLWWNAAIRAAMSVARGRAAQARSLWSLCTKPWVAKDTFYIVKVSRGMSLRVLRDGTTEMLTDGAASVLKVNVVTSDDANRSIAVQVGEKSSHLTGPPGGGLLPRVPSTVPASPSAPSTV</sequence>
<keyword evidence="4" id="KW-1185">Reference proteome</keyword>
<evidence type="ECO:0000256" key="1">
    <source>
        <dbReference type="SAM" id="MobiDB-lite"/>
    </source>
</evidence>